<protein>
    <submittedName>
        <fullName evidence="2">Peptidase S59, nucleoporin</fullName>
    </submittedName>
</protein>
<dbReference type="EMBL" id="PKPP01004369">
    <property type="protein sequence ID" value="PWA64716.1"/>
    <property type="molecule type" value="Genomic_DNA"/>
</dbReference>
<feature type="region of interest" description="Disordered" evidence="1">
    <location>
        <begin position="34"/>
        <end position="106"/>
    </location>
</feature>
<organism evidence="2 3">
    <name type="scientific">Artemisia annua</name>
    <name type="common">Sweet wormwood</name>
    <dbReference type="NCBI Taxonomy" id="35608"/>
    <lineage>
        <taxon>Eukaryota</taxon>
        <taxon>Viridiplantae</taxon>
        <taxon>Streptophyta</taxon>
        <taxon>Embryophyta</taxon>
        <taxon>Tracheophyta</taxon>
        <taxon>Spermatophyta</taxon>
        <taxon>Magnoliopsida</taxon>
        <taxon>eudicotyledons</taxon>
        <taxon>Gunneridae</taxon>
        <taxon>Pentapetalae</taxon>
        <taxon>asterids</taxon>
        <taxon>campanulids</taxon>
        <taxon>Asterales</taxon>
        <taxon>Asteraceae</taxon>
        <taxon>Asteroideae</taxon>
        <taxon>Anthemideae</taxon>
        <taxon>Artemisiinae</taxon>
        <taxon>Artemisia</taxon>
    </lineage>
</organism>
<dbReference type="Proteomes" id="UP000245207">
    <property type="component" value="Unassembled WGS sequence"/>
</dbReference>
<evidence type="ECO:0000256" key="1">
    <source>
        <dbReference type="SAM" id="MobiDB-lite"/>
    </source>
</evidence>
<dbReference type="OrthoDB" id="3797628at2759"/>
<name>A0A2U1MU21_ARTAN</name>
<comment type="caution">
    <text evidence="2">The sequence shown here is derived from an EMBL/GenBank/DDBJ whole genome shotgun (WGS) entry which is preliminary data.</text>
</comment>
<dbReference type="AlphaFoldDB" id="A0A2U1MU21"/>
<accession>A0A2U1MU21</accession>
<proteinExistence type="predicted"/>
<feature type="compositionally biased region" description="Polar residues" evidence="1">
    <location>
        <begin position="34"/>
        <end position="46"/>
    </location>
</feature>
<reference evidence="2 3" key="1">
    <citation type="journal article" date="2018" name="Mol. Plant">
        <title>The genome of Artemisia annua provides insight into the evolution of Asteraceae family and artemisinin biosynthesis.</title>
        <authorList>
            <person name="Shen Q."/>
            <person name="Zhang L."/>
            <person name="Liao Z."/>
            <person name="Wang S."/>
            <person name="Yan T."/>
            <person name="Shi P."/>
            <person name="Liu M."/>
            <person name="Fu X."/>
            <person name="Pan Q."/>
            <person name="Wang Y."/>
            <person name="Lv Z."/>
            <person name="Lu X."/>
            <person name="Zhang F."/>
            <person name="Jiang W."/>
            <person name="Ma Y."/>
            <person name="Chen M."/>
            <person name="Hao X."/>
            <person name="Li L."/>
            <person name="Tang Y."/>
            <person name="Lv G."/>
            <person name="Zhou Y."/>
            <person name="Sun X."/>
            <person name="Brodelius P.E."/>
            <person name="Rose J.K.C."/>
            <person name="Tang K."/>
        </authorList>
    </citation>
    <scope>NUCLEOTIDE SEQUENCE [LARGE SCALE GENOMIC DNA]</scope>
    <source>
        <strain evidence="3">cv. Huhao1</strain>
        <tissue evidence="2">Leaf</tissue>
    </source>
</reference>
<evidence type="ECO:0000313" key="3">
    <source>
        <dbReference type="Proteomes" id="UP000245207"/>
    </source>
</evidence>
<evidence type="ECO:0000313" key="2">
    <source>
        <dbReference type="EMBL" id="PWA64716.1"/>
    </source>
</evidence>
<keyword evidence="3" id="KW-1185">Reference proteome</keyword>
<feature type="compositionally biased region" description="Polar residues" evidence="1">
    <location>
        <begin position="54"/>
        <end position="100"/>
    </location>
</feature>
<dbReference type="STRING" id="35608.A0A2U1MU21"/>
<sequence>MKNLDGRIINPEIKGVVFCLLSCGGTGINNNNKQSSSPFGQTSSPFGQAVSAFGQASPSAGQASLSPFNQSNAFGGNVFSSIPSTQSTSNMGFNQITTSHPMPIQPVQPTQNPDGSLFAAPTGDRGVNIVLGDGFEEFWG</sequence>
<gene>
    <name evidence="2" type="ORF">CTI12_AA340920</name>
</gene>